<evidence type="ECO:0000256" key="4">
    <source>
        <dbReference type="ARBA" id="ARBA00022801"/>
    </source>
</evidence>
<gene>
    <name evidence="10" type="ORF">SteCoe_20447</name>
</gene>
<evidence type="ECO:0000256" key="1">
    <source>
        <dbReference type="ARBA" id="ARBA00007447"/>
    </source>
</evidence>
<evidence type="ECO:0000313" key="11">
    <source>
        <dbReference type="Proteomes" id="UP000187209"/>
    </source>
</evidence>
<feature type="active site" evidence="5">
    <location>
        <position position="91"/>
    </location>
</feature>
<keyword evidence="2 7" id="KW-0645">Protease</keyword>
<feature type="chain" id="PRO_5013159042" description="Peptidase A1 domain-containing protein" evidence="8">
    <location>
        <begin position="21"/>
        <end position="399"/>
    </location>
</feature>
<evidence type="ECO:0000256" key="5">
    <source>
        <dbReference type="PIRSR" id="PIRSR601461-1"/>
    </source>
</evidence>
<evidence type="ECO:0000256" key="2">
    <source>
        <dbReference type="ARBA" id="ARBA00022670"/>
    </source>
</evidence>
<dbReference type="PROSITE" id="PS00141">
    <property type="entry name" value="ASP_PROTEASE"/>
    <property type="match status" value="1"/>
</dbReference>
<dbReference type="FunFam" id="2.40.70.10:FF:000115">
    <property type="entry name" value="Lysosomal aspartic protease"/>
    <property type="match status" value="1"/>
</dbReference>
<dbReference type="InterPro" id="IPR001461">
    <property type="entry name" value="Aspartic_peptidase_A1"/>
</dbReference>
<organism evidence="10 11">
    <name type="scientific">Stentor coeruleus</name>
    <dbReference type="NCBI Taxonomy" id="5963"/>
    <lineage>
        <taxon>Eukaryota</taxon>
        <taxon>Sar</taxon>
        <taxon>Alveolata</taxon>
        <taxon>Ciliophora</taxon>
        <taxon>Postciliodesmatophora</taxon>
        <taxon>Heterotrichea</taxon>
        <taxon>Heterotrichida</taxon>
        <taxon>Stentoridae</taxon>
        <taxon>Stentor</taxon>
    </lineage>
</organism>
<keyword evidence="3 7" id="KW-0064">Aspartyl protease</keyword>
<dbReference type="PROSITE" id="PS51767">
    <property type="entry name" value="PEPTIDASE_A1"/>
    <property type="match status" value="1"/>
</dbReference>
<dbReference type="InterPro" id="IPR021109">
    <property type="entry name" value="Peptidase_aspartic_dom_sf"/>
</dbReference>
<evidence type="ECO:0000313" key="10">
    <source>
        <dbReference type="EMBL" id="OMJ79520.1"/>
    </source>
</evidence>
<sequence>MKLLFLLCSLAFSIQRPLKAGSTFKIPLSKIKLSNSESQALKNALPLRKQKSFPSFLSNEAKITLQNIENVEFIGEVGVGSPPQPIKVIFDTGSGNFFVNSKLCQDSTCLAKPAFEPKDSSTFTNLDLDIDICFGSGEILGIMGQDTLTIGGLKVQNQHFAQVTQEIGDVFIDSLFSGLMGLGFGSLAFEGTSCVFDSIVNSEKLEWNVMSFYFSIFENEESELLIGDIDETKFVGEIHWVPVEPENPFYWTVIIDDVRLGDKTLNLCKEGCFAAIDTGTSLMSAPSDKLWIIYEHFDRKCTEITTYEDLIFVIDGKEYVIPPEDYIITITNGVEDDIGFHSDSFNECTLAFSAIDIDPPNGPIWVLGNTFMHHYYSIYDRDRMSVGLAKAAHLVDNMK</sequence>
<name>A0A1R2BRY8_9CILI</name>
<dbReference type="PANTHER" id="PTHR47966">
    <property type="entry name" value="BETA-SITE APP-CLEAVING ENZYME, ISOFORM A-RELATED"/>
    <property type="match status" value="1"/>
</dbReference>
<comment type="similarity">
    <text evidence="1 7">Belongs to the peptidase A1 family.</text>
</comment>
<keyword evidence="4 7" id="KW-0378">Hydrolase</keyword>
<dbReference type="InterPro" id="IPR001969">
    <property type="entry name" value="Aspartic_peptidase_AS"/>
</dbReference>
<keyword evidence="8" id="KW-0732">Signal</keyword>
<evidence type="ECO:0000256" key="8">
    <source>
        <dbReference type="SAM" id="SignalP"/>
    </source>
</evidence>
<dbReference type="GO" id="GO:0004190">
    <property type="term" value="F:aspartic-type endopeptidase activity"/>
    <property type="evidence" value="ECO:0007669"/>
    <property type="project" value="UniProtKB-KW"/>
</dbReference>
<evidence type="ECO:0000256" key="3">
    <source>
        <dbReference type="ARBA" id="ARBA00022750"/>
    </source>
</evidence>
<dbReference type="SUPFAM" id="SSF50630">
    <property type="entry name" value="Acid proteases"/>
    <property type="match status" value="1"/>
</dbReference>
<evidence type="ECO:0000259" key="9">
    <source>
        <dbReference type="PROSITE" id="PS51767"/>
    </source>
</evidence>
<proteinExistence type="inferred from homology"/>
<reference evidence="10 11" key="1">
    <citation type="submission" date="2016-11" db="EMBL/GenBank/DDBJ databases">
        <title>The macronuclear genome of Stentor coeruleus: a giant cell with tiny introns.</title>
        <authorList>
            <person name="Slabodnick M."/>
            <person name="Ruby J.G."/>
            <person name="Reiff S.B."/>
            <person name="Swart E.C."/>
            <person name="Gosai S."/>
            <person name="Prabakaran S."/>
            <person name="Witkowska E."/>
            <person name="Larue G.E."/>
            <person name="Fisher S."/>
            <person name="Freeman R.M."/>
            <person name="Gunawardena J."/>
            <person name="Chu W."/>
            <person name="Stover N.A."/>
            <person name="Gregory B.D."/>
            <person name="Nowacki M."/>
            <person name="Derisi J."/>
            <person name="Roy S.W."/>
            <person name="Marshall W.F."/>
            <person name="Sood P."/>
        </authorList>
    </citation>
    <scope>NUCLEOTIDE SEQUENCE [LARGE SCALE GENOMIC DNA]</scope>
    <source>
        <strain evidence="10">WM001</strain>
    </source>
</reference>
<accession>A0A1R2BRY8</accession>
<keyword evidence="11" id="KW-1185">Reference proteome</keyword>
<feature type="active site" evidence="5">
    <location>
        <position position="277"/>
    </location>
</feature>
<dbReference type="Gene3D" id="2.40.70.10">
    <property type="entry name" value="Acid Proteases"/>
    <property type="match status" value="2"/>
</dbReference>
<evidence type="ECO:0000256" key="6">
    <source>
        <dbReference type="PIRSR" id="PIRSR601461-2"/>
    </source>
</evidence>
<evidence type="ECO:0000256" key="7">
    <source>
        <dbReference type="RuleBase" id="RU000454"/>
    </source>
</evidence>
<dbReference type="AlphaFoldDB" id="A0A1R2BRY8"/>
<comment type="caution">
    <text evidence="10">The sequence shown here is derived from an EMBL/GenBank/DDBJ whole genome shotgun (WGS) entry which is preliminary data.</text>
</comment>
<keyword evidence="6" id="KW-1015">Disulfide bond</keyword>
<dbReference type="PANTHER" id="PTHR47966:SF51">
    <property type="entry name" value="BETA-SITE APP-CLEAVING ENZYME, ISOFORM A-RELATED"/>
    <property type="match status" value="1"/>
</dbReference>
<feature type="domain" description="Peptidase A1" evidence="9">
    <location>
        <begin position="73"/>
        <end position="389"/>
    </location>
</feature>
<dbReference type="Pfam" id="PF00026">
    <property type="entry name" value="Asp"/>
    <property type="match status" value="1"/>
</dbReference>
<dbReference type="InterPro" id="IPR033121">
    <property type="entry name" value="PEPTIDASE_A1"/>
</dbReference>
<dbReference type="PRINTS" id="PR00792">
    <property type="entry name" value="PEPSIN"/>
</dbReference>
<dbReference type="Proteomes" id="UP000187209">
    <property type="component" value="Unassembled WGS sequence"/>
</dbReference>
<feature type="disulfide bond" evidence="6">
    <location>
        <begin position="104"/>
        <end position="109"/>
    </location>
</feature>
<dbReference type="OrthoDB" id="771136at2759"/>
<feature type="signal peptide" evidence="8">
    <location>
        <begin position="1"/>
        <end position="20"/>
    </location>
</feature>
<dbReference type="EMBL" id="MPUH01000467">
    <property type="protein sequence ID" value="OMJ79520.1"/>
    <property type="molecule type" value="Genomic_DNA"/>
</dbReference>
<protein>
    <recommendedName>
        <fullName evidence="9">Peptidase A1 domain-containing protein</fullName>
    </recommendedName>
</protein>
<dbReference type="GO" id="GO:0016485">
    <property type="term" value="P:protein processing"/>
    <property type="evidence" value="ECO:0007669"/>
    <property type="project" value="UniProtKB-ARBA"/>
</dbReference>